<evidence type="ECO:0000256" key="1">
    <source>
        <dbReference type="ARBA" id="ARBA00001255"/>
    </source>
</evidence>
<feature type="binding site" evidence="7">
    <location>
        <position position="505"/>
    </location>
    <ligand>
        <name>substrate</name>
    </ligand>
</feature>
<feature type="binding site" evidence="7">
    <location>
        <position position="163"/>
    </location>
    <ligand>
        <name>substrate</name>
    </ligand>
</feature>
<dbReference type="AlphaFoldDB" id="A0A2P5GLJ6"/>
<dbReference type="RefSeq" id="WP_103676820.1">
    <property type="nucleotide sequence ID" value="NZ_PQGD01000015.1"/>
</dbReference>
<evidence type="ECO:0000259" key="8">
    <source>
        <dbReference type="Pfam" id="PF16874"/>
    </source>
</evidence>
<evidence type="ECO:0000256" key="2">
    <source>
        <dbReference type="ARBA" id="ARBA00012755"/>
    </source>
</evidence>
<dbReference type="Pfam" id="PF16874">
    <property type="entry name" value="Glyco_hydro_36C"/>
    <property type="match status" value="1"/>
</dbReference>
<dbReference type="Pfam" id="PF02065">
    <property type="entry name" value="Melibiase"/>
    <property type="match status" value="1"/>
</dbReference>
<evidence type="ECO:0000256" key="7">
    <source>
        <dbReference type="PIRSR" id="PIRSR005536-2"/>
    </source>
</evidence>
<dbReference type="EC" id="3.2.1.22" evidence="2 5"/>
<sequence>MQDSIIRLESATVDVVIKTHPFAEILYWGKHLRHFSSQNTGSLVRPVANGRLDIDVPLTLMAEPGHGLFGTPGIEGHRQAQDGSPVFKTVGVERQGQTLTINAKDELAGLRLVSEIHLDGSGVLTVRHGVTNLRAQAWQVDRLAVTLPVAERARDVMAFHGRWTREFQPHRLTLEHDSFVLESRRGRSSHEHFPALMTGTPAFSEMHGDVWGVHLGWSGNHRLRAEVKTDGRRYVQAEALYLPGEMALEEGETLWTPRLYASYSACGLNGMSQQFHRYLRENIIRFPANKPRPVHLNTWEGIYFDHDPAYIMKMADEAAALGVERFIIDDGWFKGRNDDYAALGDWYLDEKKYPQGLKPVIDHVKTKGMEFGIWVEPEMVNPDADLYRAHPDWVLAMPGYPQLLGRHQLVLNLNIPQVFDYLLERMSWLLGEHDIDYVKWDMNREIVQPAHEGKAAADAQTRQYYRLLDTLRVRFPHIEFESCSSGGGRIDYEVLSRCHRFWPSDNNDALERNTIQRGMSYFFPPEVMGAHIGNKHCHATFRQHSIAFRGLTALFGHMGLELDPVSADAQEREGYRHYAALYKQWRTLIHSGMQWRLDMPDATTLAQAVVAQDRRQALLLVSQLAMPDYTLMSPLRMAGLEADAQYRIMLLDHPDIRITGEGGHTMRKLPEWMLTPQTVSGEWLMEAGLALPVLDPESAILIGFERV</sequence>
<feature type="domain" description="Glycosyl hydrolase family 36 N-terminal" evidence="9">
    <location>
        <begin position="24"/>
        <end position="246"/>
    </location>
</feature>
<dbReference type="PANTHER" id="PTHR43053">
    <property type="entry name" value="GLYCOSIDASE FAMILY 31"/>
    <property type="match status" value="1"/>
</dbReference>
<feature type="binding site" evidence="7">
    <location>
        <begin position="329"/>
        <end position="330"/>
    </location>
    <ligand>
        <name>substrate</name>
    </ligand>
</feature>
<comment type="catalytic activity">
    <reaction evidence="1 5">
        <text>Hydrolysis of terminal, non-reducing alpha-D-galactose residues in alpha-D-galactosides, including galactose oligosaccharides, galactomannans and galactolipids.</text>
        <dbReference type="EC" id="3.2.1.22"/>
    </reaction>
</comment>
<dbReference type="InterPro" id="IPR050985">
    <property type="entry name" value="Alpha-glycosidase_related"/>
</dbReference>
<gene>
    <name evidence="11" type="ORF">CHU32_18410</name>
    <name evidence="10" type="ORF">CHU33_14665</name>
</gene>
<dbReference type="InterPro" id="IPR013785">
    <property type="entry name" value="Aldolase_TIM"/>
</dbReference>
<evidence type="ECO:0000313" key="13">
    <source>
        <dbReference type="Proteomes" id="UP000247005"/>
    </source>
</evidence>
<comment type="similarity">
    <text evidence="5">Belongs to the glycosyl hydrolase.</text>
</comment>
<proteinExistence type="inferred from homology"/>
<dbReference type="Gene3D" id="2.60.40.1180">
    <property type="entry name" value="Golgi alpha-mannosidase II"/>
    <property type="match status" value="1"/>
</dbReference>
<dbReference type="Gene3D" id="3.20.20.70">
    <property type="entry name" value="Aldolase class I"/>
    <property type="match status" value="1"/>
</dbReference>
<dbReference type="SUPFAM" id="SSF51445">
    <property type="entry name" value="(Trans)glycosidases"/>
    <property type="match status" value="1"/>
</dbReference>
<reference evidence="12 13" key="1">
    <citation type="submission" date="2018-01" db="EMBL/GenBank/DDBJ databases">
        <title>Superficieibacter electus gen. nov., sp. nov., an extended-spectrum beta-lactamase possessing member of the Enterobacteriaceae family, isolated from intensive care unit surfaces.</title>
        <authorList>
            <person name="Potter R.F."/>
            <person name="D'Souza A.W."/>
        </authorList>
    </citation>
    <scope>NUCLEOTIDE SEQUENCE [LARGE SCALE GENOMIC DNA]</scope>
    <source>
        <strain evidence="11 13">BP-1</strain>
        <strain evidence="10 12">BP-2</strain>
    </source>
</reference>
<evidence type="ECO:0000259" key="9">
    <source>
        <dbReference type="Pfam" id="PF16875"/>
    </source>
</evidence>
<comment type="caution">
    <text evidence="11">The sequence shown here is derived from an EMBL/GenBank/DDBJ whole genome shotgun (WGS) entry which is preliminary data.</text>
</comment>
<dbReference type="GO" id="GO:0016052">
    <property type="term" value="P:carbohydrate catabolic process"/>
    <property type="evidence" value="ECO:0007669"/>
    <property type="project" value="InterPro"/>
</dbReference>
<dbReference type="OrthoDB" id="9758822at2"/>
<dbReference type="InterPro" id="IPR031705">
    <property type="entry name" value="Glyco_hydro_36_C"/>
</dbReference>
<feature type="active site" description="Nucleophile" evidence="6">
    <location>
        <position position="441"/>
    </location>
</feature>
<evidence type="ECO:0000313" key="10">
    <source>
        <dbReference type="EMBL" id="POP43824.1"/>
    </source>
</evidence>
<dbReference type="InterPro" id="IPR013780">
    <property type="entry name" value="Glyco_hydro_b"/>
</dbReference>
<dbReference type="EMBL" id="PQGE01000012">
    <property type="protein sequence ID" value="POP43824.1"/>
    <property type="molecule type" value="Genomic_DNA"/>
</dbReference>
<evidence type="ECO:0000256" key="4">
    <source>
        <dbReference type="ARBA" id="ARBA00023295"/>
    </source>
</evidence>
<keyword evidence="12" id="KW-1185">Reference proteome</keyword>
<dbReference type="InterPro" id="IPR002252">
    <property type="entry name" value="Glyco_hydro_36"/>
</dbReference>
<dbReference type="Gene3D" id="2.70.98.60">
    <property type="entry name" value="alpha-galactosidase from lactobacil brevis"/>
    <property type="match status" value="1"/>
</dbReference>
<dbReference type="InterPro" id="IPR000111">
    <property type="entry name" value="Glyco_hydro_27/36_CS"/>
</dbReference>
<feature type="active site" description="Proton donor" evidence="6">
    <location>
        <position position="505"/>
    </location>
</feature>
<feature type="domain" description="Glycosyl hydrolase family 36 C-terminal" evidence="8">
    <location>
        <begin position="607"/>
        <end position="693"/>
    </location>
</feature>
<keyword evidence="3 5" id="KW-0378">Hydrolase</keyword>
<organism evidence="11 13">
    <name type="scientific">Superficieibacter electus</name>
    <dbReference type="NCBI Taxonomy" id="2022662"/>
    <lineage>
        <taxon>Bacteria</taxon>
        <taxon>Pseudomonadati</taxon>
        <taxon>Pseudomonadota</taxon>
        <taxon>Gammaproteobacteria</taxon>
        <taxon>Enterobacterales</taxon>
        <taxon>Enterobacteriaceae</taxon>
        <taxon>Superficieibacter</taxon>
    </lineage>
</organism>
<accession>A0A2P5GLJ6</accession>
<keyword evidence="4 5" id="KW-0326">Glycosidase</keyword>
<evidence type="ECO:0000313" key="12">
    <source>
        <dbReference type="Proteomes" id="UP000237073"/>
    </source>
</evidence>
<dbReference type="PRINTS" id="PR00743">
    <property type="entry name" value="GLHYDRLASE36"/>
</dbReference>
<evidence type="ECO:0000256" key="6">
    <source>
        <dbReference type="PIRSR" id="PIRSR005536-1"/>
    </source>
</evidence>
<dbReference type="InterPro" id="IPR031704">
    <property type="entry name" value="Glyco_hydro_36_N"/>
</dbReference>
<evidence type="ECO:0000256" key="5">
    <source>
        <dbReference type="PIRNR" id="PIRNR005536"/>
    </source>
</evidence>
<feature type="binding site" evidence="7">
    <location>
        <position position="483"/>
    </location>
    <ligand>
        <name>substrate</name>
    </ligand>
</feature>
<dbReference type="FunFam" id="3.20.20.70:FF:000118">
    <property type="entry name" value="Alpha-galactosidase"/>
    <property type="match status" value="1"/>
</dbReference>
<dbReference type="Pfam" id="PF16875">
    <property type="entry name" value="Glyco_hydro_36N"/>
    <property type="match status" value="1"/>
</dbReference>
<dbReference type="GO" id="GO:0004557">
    <property type="term" value="F:alpha-galactosidase activity"/>
    <property type="evidence" value="ECO:0007669"/>
    <property type="project" value="UniProtKB-UniRule"/>
</dbReference>
<dbReference type="CDD" id="cd14791">
    <property type="entry name" value="GH36"/>
    <property type="match status" value="1"/>
</dbReference>
<evidence type="ECO:0000256" key="3">
    <source>
        <dbReference type="ARBA" id="ARBA00022801"/>
    </source>
</evidence>
<evidence type="ECO:0000313" key="11">
    <source>
        <dbReference type="EMBL" id="POP46122.1"/>
    </source>
</evidence>
<dbReference type="InterPro" id="IPR038417">
    <property type="entry name" value="Alpga-gal_N_sf"/>
</dbReference>
<feature type="binding site" evidence="7">
    <location>
        <position position="406"/>
    </location>
    <ligand>
        <name>substrate</name>
    </ligand>
</feature>
<dbReference type="PIRSF" id="PIRSF005536">
    <property type="entry name" value="Agal"/>
    <property type="match status" value="1"/>
</dbReference>
<name>A0A2P5GLJ6_9ENTR</name>
<protein>
    <recommendedName>
        <fullName evidence="2 5">Alpha-galactosidase</fullName>
        <ecNumber evidence="2 5">3.2.1.22</ecNumber>
    </recommendedName>
</protein>
<dbReference type="PANTHER" id="PTHR43053:SF3">
    <property type="entry name" value="ALPHA-GALACTOSIDASE C-RELATED"/>
    <property type="match status" value="1"/>
</dbReference>
<feature type="binding site" evidence="7">
    <location>
        <begin position="439"/>
        <end position="443"/>
    </location>
    <ligand>
        <name>substrate</name>
    </ligand>
</feature>
<dbReference type="PROSITE" id="PS00512">
    <property type="entry name" value="ALPHA_GALACTOSIDASE"/>
    <property type="match status" value="1"/>
</dbReference>
<dbReference type="InterPro" id="IPR017853">
    <property type="entry name" value="GH"/>
</dbReference>
<dbReference type="Proteomes" id="UP000237073">
    <property type="component" value="Unassembled WGS sequence"/>
</dbReference>
<dbReference type="Proteomes" id="UP000247005">
    <property type="component" value="Unassembled WGS sequence"/>
</dbReference>
<dbReference type="EMBL" id="PQGD01000015">
    <property type="protein sequence ID" value="POP46122.1"/>
    <property type="molecule type" value="Genomic_DNA"/>
</dbReference>